<dbReference type="GO" id="GO:0000785">
    <property type="term" value="C:chromatin"/>
    <property type="evidence" value="ECO:0007669"/>
    <property type="project" value="TreeGrafter"/>
</dbReference>
<dbReference type="SUPFAM" id="SSF57667">
    <property type="entry name" value="beta-beta-alpha zinc fingers"/>
    <property type="match status" value="1"/>
</dbReference>
<dbReference type="PANTHER" id="PTHR40626:SF7">
    <property type="entry name" value="TRANSCRIPTION FACTOR, PUTATIVE (AFU_ORTHOLOGUE AFUA_1G04110)-RELATED"/>
    <property type="match status" value="1"/>
</dbReference>
<feature type="domain" description="C2H2-type" evidence="8">
    <location>
        <begin position="38"/>
        <end position="66"/>
    </location>
</feature>
<dbReference type="AlphaFoldDB" id="A0AAV9QPG6"/>
<dbReference type="Proteomes" id="UP001345827">
    <property type="component" value="Unassembled WGS sequence"/>
</dbReference>
<dbReference type="EMBL" id="JAXLQG010000001">
    <property type="protein sequence ID" value="KAK5545964.1"/>
    <property type="molecule type" value="Genomic_DNA"/>
</dbReference>
<evidence type="ECO:0000259" key="8">
    <source>
        <dbReference type="PROSITE" id="PS50157"/>
    </source>
</evidence>
<evidence type="ECO:0000256" key="7">
    <source>
        <dbReference type="PROSITE-ProRule" id="PRU00042"/>
    </source>
</evidence>
<dbReference type="Gene3D" id="3.30.160.60">
    <property type="entry name" value="Classic Zinc Finger"/>
    <property type="match status" value="2"/>
</dbReference>
<evidence type="ECO:0000313" key="10">
    <source>
        <dbReference type="Proteomes" id="UP001345827"/>
    </source>
</evidence>
<keyword evidence="6" id="KW-0539">Nucleus</keyword>
<keyword evidence="10" id="KW-1185">Reference proteome</keyword>
<feature type="domain" description="C2H2-type" evidence="8">
    <location>
        <begin position="10"/>
        <end position="37"/>
    </location>
</feature>
<sequence>MPGRPRVTDLNCKFCDRQFTKSEHLKRHQRHHTGEKPFRCSVCGRAYARSDVLARHLRTRHAENEGLSTLAVAAESATLATTSPNAFENQQDVDFNPEMGVNLSPLEDLPLSMTTSGGDANNDATQLQLHNNQIVTAGQVEDFQYPAFEFPTEYDFNFPSIYEALNVWLTPTAAAEHSMLPFPASPGGAFSSSFSPTSLELSHRVQQAWPRRRACAVVLAIRNMWRVAAQRTADNLFSNSSITSGTKISSRWNMDDECRARLISECDNILLPAERYSGRVTAPGSPRISVPMEHDVEVQGLSPGAPALTFPSTETLDMSISLYFRRFHPVLPFVHQATFDAKSTPSSLLLPMCLIGLSILNPGGADEFIRLYLGKLLRFCRLDLTYKGLGKGGAQQLVTSLASSLLVLYLALSCERLVDVHQAHMLAIQTLFIADRHGMFSAHVGETITQTMLHDVDQERAWKAWARVESLKRLVVCLISIDSAYTRMLDLAANIAVDRIEVILPCDSALFEAPTAASFWRRVEFGTSMIASQVDMSTLPHDSISELDLSGVKLLLDVLALREAAARHRLLFGGSASFRLMSFVPALAYAAIDKASSIAPSLVSVATTRAMLLQQDAPTALAWHHLCLMLTADLDRIQTACGRTGLEASARAMTDLKAWAQTTSARRAVLHAAQIFTLLSGHRVLDHKTLLYEPLLSNAALVTAMYVALCPQSPDSLYGGEPVDLLQTVDWAVMGNRGFSPSPNSDVSSFVPDQTAACKFVTNGGPFMFGGEVYTFGTRSARRVVLNYAQLMDEIATRTGSEHSQLLRTVGDFLGGVEEVLPDLDAGNG</sequence>
<evidence type="ECO:0000256" key="4">
    <source>
        <dbReference type="ARBA" id="ARBA00022771"/>
    </source>
</evidence>
<dbReference type="GO" id="GO:0006351">
    <property type="term" value="P:DNA-templated transcription"/>
    <property type="evidence" value="ECO:0007669"/>
    <property type="project" value="InterPro"/>
</dbReference>
<protein>
    <recommendedName>
        <fullName evidence="8">C2H2-type domain-containing protein</fullName>
    </recommendedName>
</protein>
<evidence type="ECO:0000256" key="3">
    <source>
        <dbReference type="ARBA" id="ARBA00022737"/>
    </source>
</evidence>
<dbReference type="PROSITE" id="PS50157">
    <property type="entry name" value="ZINC_FINGER_C2H2_2"/>
    <property type="match status" value="2"/>
</dbReference>
<dbReference type="GO" id="GO:0008270">
    <property type="term" value="F:zinc ion binding"/>
    <property type="evidence" value="ECO:0007669"/>
    <property type="project" value="UniProtKB-KW"/>
</dbReference>
<evidence type="ECO:0000313" key="9">
    <source>
        <dbReference type="EMBL" id="KAK5545964.1"/>
    </source>
</evidence>
<evidence type="ECO:0000256" key="5">
    <source>
        <dbReference type="ARBA" id="ARBA00022833"/>
    </source>
</evidence>
<keyword evidence="2" id="KW-0479">Metal-binding</keyword>
<comment type="subcellular location">
    <subcellularLocation>
        <location evidence="1">Nucleus</location>
    </subcellularLocation>
</comment>
<dbReference type="InterPro" id="IPR036236">
    <property type="entry name" value="Znf_C2H2_sf"/>
</dbReference>
<dbReference type="CDD" id="cd12148">
    <property type="entry name" value="fungal_TF_MHR"/>
    <property type="match status" value="1"/>
</dbReference>
<comment type="caution">
    <text evidence="9">The sequence shown here is derived from an EMBL/GenBank/DDBJ whole genome shotgun (WGS) entry which is preliminary data.</text>
</comment>
<accession>A0AAV9QPG6</accession>
<keyword evidence="4 7" id="KW-0863">Zinc-finger</keyword>
<evidence type="ECO:0000256" key="6">
    <source>
        <dbReference type="ARBA" id="ARBA00023242"/>
    </source>
</evidence>
<gene>
    <name evidence="9" type="ORF">LTR25_000974</name>
</gene>
<keyword evidence="5" id="KW-0862">Zinc</keyword>
<evidence type="ECO:0000256" key="2">
    <source>
        <dbReference type="ARBA" id="ARBA00022723"/>
    </source>
</evidence>
<dbReference type="InterPro" id="IPR051059">
    <property type="entry name" value="VerF-like"/>
</dbReference>
<dbReference type="FunFam" id="3.30.160.60:FF:002343">
    <property type="entry name" value="Zinc finger protein 33A"/>
    <property type="match status" value="1"/>
</dbReference>
<dbReference type="GO" id="GO:0000978">
    <property type="term" value="F:RNA polymerase II cis-regulatory region sequence-specific DNA binding"/>
    <property type="evidence" value="ECO:0007669"/>
    <property type="project" value="InterPro"/>
</dbReference>
<dbReference type="PANTHER" id="PTHR40626">
    <property type="entry name" value="MIP31509P"/>
    <property type="match status" value="1"/>
</dbReference>
<name>A0AAV9QPG6_9PEZI</name>
<proteinExistence type="predicted"/>
<dbReference type="InterPro" id="IPR013087">
    <property type="entry name" value="Znf_C2H2_type"/>
</dbReference>
<dbReference type="PROSITE" id="PS00028">
    <property type="entry name" value="ZINC_FINGER_C2H2_1"/>
    <property type="match status" value="2"/>
</dbReference>
<organism evidence="9 10">
    <name type="scientific">Vermiconidia calcicola</name>
    <dbReference type="NCBI Taxonomy" id="1690605"/>
    <lineage>
        <taxon>Eukaryota</taxon>
        <taxon>Fungi</taxon>
        <taxon>Dikarya</taxon>
        <taxon>Ascomycota</taxon>
        <taxon>Pezizomycotina</taxon>
        <taxon>Dothideomycetes</taxon>
        <taxon>Dothideomycetidae</taxon>
        <taxon>Mycosphaerellales</taxon>
        <taxon>Extremaceae</taxon>
        <taxon>Vermiconidia</taxon>
    </lineage>
</organism>
<dbReference type="GO" id="GO:0000981">
    <property type="term" value="F:DNA-binding transcription factor activity, RNA polymerase II-specific"/>
    <property type="evidence" value="ECO:0007669"/>
    <property type="project" value="InterPro"/>
</dbReference>
<keyword evidence="3" id="KW-0677">Repeat</keyword>
<dbReference type="InterPro" id="IPR007219">
    <property type="entry name" value="XnlR_reg_dom"/>
</dbReference>
<dbReference type="Pfam" id="PF04082">
    <property type="entry name" value="Fungal_trans"/>
    <property type="match status" value="1"/>
</dbReference>
<evidence type="ECO:0000256" key="1">
    <source>
        <dbReference type="ARBA" id="ARBA00004123"/>
    </source>
</evidence>
<dbReference type="SMART" id="SM00355">
    <property type="entry name" value="ZnF_C2H2"/>
    <property type="match status" value="2"/>
</dbReference>
<dbReference type="Pfam" id="PF00096">
    <property type="entry name" value="zf-C2H2"/>
    <property type="match status" value="1"/>
</dbReference>
<dbReference type="GO" id="GO:0005634">
    <property type="term" value="C:nucleus"/>
    <property type="evidence" value="ECO:0007669"/>
    <property type="project" value="UniProtKB-SubCell"/>
</dbReference>
<reference evidence="9 10" key="1">
    <citation type="submission" date="2023-06" db="EMBL/GenBank/DDBJ databases">
        <title>Black Yeasts Isolated from many extreme environments.</title>
        <authorList>
            <person name="Coleine C."/>
            <person name="Stajich J.E."/>
            <person name="Selbmann L."/>
        </authorList>
    </citation>
    <scope>NUCLEOTIDE SEQUENCE [LARGE SCALE GENOMIC DNA]</scope>
    <source>
        <strain evidence="9 10">CCFEE 5887</strain>
    </source>
</reference>